<sequence length="92" mass="10575">MLMNFKSHQKSLLHILNQTYVSPNISLVDFDHIINNIMTCNYLSISNKRIPVKGHNHTKALHISIFYRKANTSCVLINNRSSLNVIPKDTLK</sequence>
<protein>
    <submittedName>
        <fullName evidence="1">Uncharacterized protein</fullName>
    </submittedName>
</protein>
<reference evidence="1" key="1">
    <citation type="submission" date="2018-02" db="EMBL/GenBank/DDBJ databases">
        <title>Rhizophora mucronata_Transcriptome.</title>
        <authorList>
            <person name="Meera S.P."/>
            <person name="Sreeshan A."/>
            <person name="Augustine A."/>
        </authorList>
    </citation>
    <scope>NUCLEOTIDE SEQUENCE</scope>
    <source>
        <tissue evidence="1">Leaf</tissue>
    </source>
</reference>
<evidence type="ECO:0000313" key="1">
    <source>
        <dbReference type="EMBL" id="MBX36404.1"/>
    </source>
</evidence>
<dbReference type="PANTHER" id="PTHR32108:SF9">
    <property type="entry name" value="REVERSE TRANSCRIPTASE RNASE H-LIKE DOMAIN-CONTAINING PROTEIN"/>
    <property type="match status" value="1"/>
</dbReference>
<dbReference type="PANTHER" id="PTHR32108">
    <property type="entry name" value="DNA-DIRECTED RNA POLYMERASE SUBUNIT ALPHA"/>
    <property type="match status" value="1"/>
</dbReference>
<proteinExistence type="predicted"/>
<name>A0A2P2N1Q2_RHIMU</name>
<accession>A0A2P2N1Q2</accession>
<organism evidence="1">
    <name type="scientific">Rhizophora mucronata</name>
    <name type="common">Asiatic mangrove</name>
    <dbReference type="NCBI Taxonomy" id="61149"/>
    <lineage>
        <taxon>Eukaryota</taxon>
        <taxon>Viridiplantae</taxon>
        <taxon>Streptophyta</taxon>
        <taxon>Embryophyta</taxon>
        <taxon>Tracheophyta</taxon>
        <taxon>Spermatophyta</taxon>
        <taxon>Magnoliopsida</taxon>
        <taxon>eudicotyledons</taxon>
        <taxon>Gunneridae</taxon>
        <taxon>Pentapetalae</taxon>
        <taxon>rosids</taxon>
        <taxon>fabids</taxon>
        <taxon>Malpighiales</taxon>
        <taxon>Rhizophoraceae</taxon>
        <taxon>Rhizophora</taxon>
    </lineage>
</organism>
<dbReference type="AlphaFoldDB" id="A0A2P2N1Q2"/>
<dbReference type="EMBL" id="GGEC01055920">
    <property type="protein sequence ID" value="MBX36404.1"/>
    <property type="molecule type" value="Transcribed_RNA"/>
</dbReference>